<evidence type="ECO:0000313" key="2">
    <source>
        <dbReference type="Proteomes" id="UP000182658"/>
    </source>
</evidence>
<keyword evidence="2" id="KW-1185">Reference proteome</keyword>
<proteinExistence type="predicted"/>
<name>A0A1J7I6E6_9PEZI</name>
<dbReference type="STRING" id="1408157.A0A1J7I6E6"/>
<dbReference type="OrthoDB" id="5424209at2759"/>
<sequence length="518" mass="55646">MALSLLASMPASALRSFVISNKPTSIKPVSSRNPYTPITLPSAGIVAPMDAGIVTRKGGLLARFSASPTSAALREPTHPDCPHSRPLAPLRSDNDIDVLMAALFQPMPSSPTDATLRSELEDIVRVSDNWTTIGPWRVGYEDDNELTLLFTVEPESMTVTRAIEVVLEARRVLARYDLRLRDVTVEVAEADIHPAGFGHTGNLWNVPLNNPSPTINETYCNTPSPGASVGPEGNKQCGSVGAYIRITFLNGSVKYFAWTCHHNISQSVNGTSAVAVGDGTVVNCPSDPDHANLVAGLRKMLGQKDMDKASRTGRALKKLLEGVNGFNRRFGRVLLELDDGRFPDVEKITNALSDDLAETYCSLGAAQPNISVETSSLLDRREGTSLSLGQLYEELKAGSGMAVLKKGRSTGATVGLANQVEPSVKIAYAWIEYEGGRRHTVEGKALAVCPHTEEWTMFAAKGDSGSLVLDTNARAVGLLTSTQVRGFVSYITPTEAVLMDMKDTLAKAVWAVAEIKVL</sequence>
<dbReference type="AlphaFoldDB" id="A0A1J7I6E6"/>
<organism evidence="1 2">
    <name type="scientific">Coniochaeta ligniaria NRRL 30616</name>
    <dbReference type="NCBI Taxonomy" id="1408157"/>
    <lineage>
        <taxon>Eukaryota</taxon>
        <taxon>Fungi</taxon>
        <taxon>Dikarya</taxon>
        <taxon>Ascomycota</taxon>
        <taxon>Pezizomycotina</taxon>
        <taxon>Sordariomycetes</taxon>
        <taxon>Sordariomycetidae</taxon>
        <taxon>Coniochaetales</taxon>
        <taxon>Coniochaetaceae</taxon>
        <taxon>Coniochaeta</taxon>
    </lineage>
</organism>
<dbReference type="EMBL" id="KV875108">
    <property type="protein sequence ID" value="OIW23086.1"/>
    <property type="molecule type" value="Genomic_DNA"/>
</dbReference>
<dbReference type="InParanoid" id="A0A1J7I6E6"/>
<accession>A0A1J7I6E6</accession>
<dbReference type="Proteomes" id="UP000182658">
    <property type="component" value="Unassembled WGS sequence"/>
</dbReference>
<protein>
    <submittedName>
        <fullName evidence="1">Uncharacterized protein</fullName>
    </submittedName>
</protein>
<reference evidence="1 2" key="1">
    <citation type="submission" date="2016-10" db="EMBL/GenBank/DDBJ databases">
        <title>Draft genome sequence of Coniochaeta ligniaria NRRL30616, a lignocellulolytic fungus for bioabatement of inhibitors in plant biomass hydrolysates.</title>
        <authorList>
            <consortium name="DOE Joint Genome Institute"/>
            <person name="Jimenez D.J."/>
            <person name="Hector R.E."/>
            <person name="Riley R."/>
            <person name="Sun H."/>
            <person name="Grigoriev I.V."/>
            <person name="Van Elsas J.D."/>
            <person name="Nichols N.N."/>
        </authorList>
    </citation>
    <scope>NUCLEOTIDE SEQUENCE [LARGE SCALE GENOMIC DNA]</scope>
    <source>
        <strain evidence="1 2">NRRL 30616</strain>
    </source>
</reference>
<evidence type="ECO:0000313" key="1">
    <source>
        <dbReference type="EMBL" id="OIW23086.1"/>
    </source>
</evidence>
<gene>
    <name evidence="1" type="ORF">CONLIGDRAFT_719406</name>
</gene>